<feature type="compositionally biased region" description="Basic and acidic residues" evidence="1">
    <location>
        <begin position="245"/>
        <end position="266"/>
    </location>
</feature>
<feature type="compositionally biased region" description="Polar residues" evidence="1">
    <location>
        <begin position="330"/>
        <end position="339"/>
    </location>
</feature>
<feature type="region of interest" description="Disordered" evidence="1">
    <location>
        <begin position="1"/>
        <end position="63"/>
    </location>
</feature>
<keyword evidence="3" id="KW-1185">Reference proteome</keyword>
<feature type="compositionally biased region" description="Basic and acidic residues" evidence="1">
    <location>
        <begin position="206"/>
        <end position="221"/>
    </location>
</feature>
<protein>
    <submittedName>
        <fullName evidence="2">Uncharacterized protein</fullName>
    </submittedName>
</protein>
<dbReference type="Gene3D" id="1.10.287.1490">
    <property type="match status" value="1"/>
</dbReference>
<feature type="compositionally biased region" description="Low complexity" evidence="1">
    <location>
        <begin position="103"/>
        <end position="120"/>
    </location>
</feature>
<reference evidence="2 3" key="1">
    <citation type="submission" date="2020-08" db="EMBL/GenBank/DDBJ databases">
        <authorList>
            <person name="Newling K."/>
            <person name="Davey J."/>
            <person name="Forrester S."/>
        </authorList>
    </citation>
    <scope>NUCLEOTIDE SEQUENCE [LARGE SCALE GENOMIC DNA]</scope>
    <source>
        <strain evidence="3">Crithidia deanei Carvalho (ATCC PRA-265)</strain>
    </source>
</reference>
<proteinExistence type="predicted"/>
<dbReference type="Proteomes" id="UP000515908">
    <property type="component" value="Chromosome 02"/>
</dbReference>
<feature type="compositionally biased region" description="Basic and acidic residues" evidence="1">
    <location>
        <begin position="134"/>
        <end position="193"/>
    </location>
</feature>
<feature type="region of interest" description="Disordered" evidence="1">
    <location>
        <begin position="387"/>
        <end position="416"/>
    </location>
</feature>
<feature type="region of interest" description="Disordered" evidence="1">
    <location>
        <begin position="97"/>
        <end position="269"/>
    </location>
</feature>
<gene>
    <name evidence="2" type="ORF">ADEAN_000131300</name>
</gene>
<evidence type="ECO:0000313" key="2">
    <source>
        <dbReference type="EMBL" id="CAD2213870.1"/>
    </source>
</evidence>
<dbReference type="VEuPathDB" id="TriTrypDB:ADEAN_000131300"/>
<evidence type="ECO:0000256" key="1">
    <source>
        <dbReference type="SAM" id="MobiDB-lite"/>
    </source>
</evidence>
<organism evidence="2 3">
    <name type="scientific">Angomonas deanei</name>
    <dbReference type="NCBI Taxonomy" id="59799"/>
    <lineage>
        <taxon>Eukaryota</taxon>
        <taxon>Discoba</taxon>
        <taxon>Euglenozoa</taxon>
        <taxon>Kinetoplastea</taxon>
        <taxon>Metakinetoplastina</taxon>
        <taxon>Trypanosomatida</taxon>
        <taxon>Trypanosomatidae</taxon>
        <taxon>Strigomonadinae</taxon>
        <taxon>Angomonas</taxon>
    </lineage>
</organism>
<dbReference type="AlphaFoldDB" id="A0A7G2C2A9"/>
<feature type="compositionally biased region" description="Polar residues" evidence="1">
    <location>
        <begin position="19"/>
        <end position="49"/>
    </location>
</feature>
<feature type="compositionally biased region" description="Low complexity" evidence="1">
    <location>
        <begin position="1"/>
        <end position="13"/>
    </location>
</feature>
<dbReference type="EMBL" id="LR877146">
    <property type="protein sequence ID" value="CAD2213870.1"/>
    <property type="molecule type" value="Genomic_DNA"/>
</dbReference>
<sequence>MSITPRTPRQQQQLPTVVDVTSTPPAQVSSADTSLTPNERTLTPRTTDSTPDKRTPLMEAQARKAAAQLRVLVGEEERRRSEIHKLEMEERIGLRQAAREALRASGAPSPRASPSTSSLPPASPSPRPAYLTPRSDDRELQQTLREKEKELAAERREKEKLTRELEKLRGEKESLAAKYTTEKEGHTALKAELRQVQQESKTAARQAERDLAAAEGREKKLQTQLEKANQKAELGSKTPSPAVSPRKERDNNEKEKQLEKELDTLKKAHSKLTSEMAEKERQFLQKEKELQQTITTLQQEKDTLAKSTSKSILLSEGSVATPRRGAGSEAASTPRSPRQVTFALPVEEATQQLQKDLRAAQQRIAELEEDCAVSRFEKARAVKERQRAEEELKRLLAQPPETNEEELKTLQKKLPI</sequence>
<feature type="region of interest" description="Disordered" evidence="1">
    <location>
        <begin position="301"/>
        <end position="339"/>
    </location>
</feature>
<name>A0A7G2C2A9_9TRYP</name>
<evidence type="ECO:0000313" key="3">
    <source>
        <dbReference type="Proteomes" id="UP000515908"/>
    </source>
</evidence>
<accession>A0A7G2C2A9</accession>